<gene>
    <name evidence="1" type="ORF">SAMN03080601_03228</name>
</gene>
<dbReference type="KEGG" id="asx:CDL62_14195"/>
<evidence type="ECO:0000313" key="2">
    <source>
        <dbReference type="Proteomes" id="UP000191055"/>
    </source>
</evidence>
<keyword evidence="2" id="KW-1185">Reference proteome</keyword>
<evidence type="ECO:0000313" key="1">
    <source>
        <dbReference type="EMBL" id="SKC23941.1"/>
    </source>
</evidence>
<protein>
    <recommendedName>
        <fullName evidence="3">Outer membrane protein beta-barrel domain-containing protein</fullName>
    </recommendedName>
</protein>
<organism evidence="1 2">
    <name type="scientific">Alkalitalea saponilacus</name>
    <dbReference type="NCBI Taxonomy" id="889453"/>
    <lineage>
        <taxon>Bacteria</taxon>
        <taxon>Pseudomonadati</taxon>
        <taxon>Bacteroidota</taxon>
        <taxon>Bacteroidia</taxon>
        <taxon>Marinilabiliales</taxon>
        <taxon>Marinilabiliaceae</taxon>
        <taxon>Alkalitalea</taxon>
    </lineage>
</organism>
<dbReference type="Proteomes" id="UP000191055">
    <property type="component" value="Unassembled WGS sequence"/>
</dbReference>
<accession>A0A1T5HTR8</accession>
<evidence type="ECO:0008006" key="3">
    <source>
        <dbReference type="Google" id="ProtNLM"/>
    </source>
</evidence>
<name>A0A1T5HTR8_9BACT</name>
<proteinExistence type="predicted"/>
<dbReference type="EMBL" id="FUYV01000024">
    <property type="protein sequence ID" value="SKC23941.1"/>
    <property type="molecule type" value="Genomic_DNA"/>
</dbReference>
<dbReference type="OrthoDB" id="1118142at2"/>
<dbReference type="RefSeq" id="WP_079558892.1">
    <property type="nucleotide sequence ID" value="NZ_CP021904.1"/>
</dbReference>
<reference evidence="2" key="1">
    <citation type="submission" date="2017-02" db="EMBL/GenBank/DDBJ databases">
        <authorList>
            <person name="Varghese N."/>
            <person name="Submissions S."/>
        </authorList>
    </citation>
    <scope>NUCLEOTIDE SEQUENCE [LARGE SCALE GENOMIC DNA]</scope>
    <source>
        <strain evidence="2">DSM 24412</strain>
    </source>
</reference>
<sequence length="288" mass="32749">MYTINKKWLLVLLLMVTCTITNSQIRRGYRGSPFNLMDGLSVTAKAGPNIFFGDLVDEGRIGYSAGIVADREMTRTLSARAQLMGGVMQGTQIFPNTGQAYAEFDNMYFEFTFGGTYRPLNDLMGYFKERTFQPYALLQAGFVYYNATEYWGPASAGTSGAEPGEKWRTATGLAPIVGAGGGASIWLTPRLSANFEFAGNLAFSDKLDAHDVWYDSWDPLGTEHDTDPYDFYYSVNLGITYLIQDSPFRNEPRFNRRSYMKTRRFFQPKTRSRSSRPSSHMRRRWLFF</sequence>
<dbReference type="AlphaFoldDB" id="A0A1T5HTR8"/>